<dbReference type="EMBL" id="QSPP01000099">
    <property type="protein sequence ID" value="RGJ77486.1"/>
    <property type="molecule type" value="Genomic_DNA"/>
</dbReference>
<reference evidence="1 2" key="1">
    <citation type="submission" date="2018-08" db="EMBL/GenBank/DDBJ databases">
        <title>A genome reference for cultivated species of the human gut microbiota.</title>
        <authorList>
            <person name="Zou Y."/>
            <person name="Xue W."/>
            <person name="Luo G."/>
        </authorList>
    </citation>
    <scope>NUCLEOTIDE SEQUENCE [LARGE SCALE GENOMIC DNA]</scope>
    <source>
        <strain evidence="1 2">TM05-16</strain>
    </source>
</reference>
<proteinExistence type="predicted"/>
<protein>
    <submittedName>
        <fullName evidence="1">Uncharacterized protein</fullName>
    </submittedName>
</protein>
<dbReference type="Proteomes" id="UP000260640">
    <property type="component" value="Unassembled WGS sequence"/>
</dbReference>
<dbReference type="AlphaFoldDB" id="A0A3E4JFE8"/>
<evidence type="ECO:0000313" key="2">
    <source>
        <dbReference type="Proteomes" id="UP000260640"/>
    </source>
</evidence>
<evidence type="ECO:0000313" key="1">
    <source>
        <dbReference type="EMBL" id="RGJ77486.1"/>
    </source>
</evidence>
<name>A0A3E4JFE8_PHOVU</name>
<accession>A0A3E4JFE8</accession>
<comment type="caution">
    <text evidence="1">The sequence shown here is derived from an EMBL/GenBank/DDBJ whole genome shotgun (WGS) entry which is preliminary data.</text>
</comment>
<sequence length="132" mass="15130">MSQSSTHMLCSTFVSAKIRHGNLKTSVFNFCGSMLPGFADFNAKSNKKNLHDCNEYMNNDELRNTLKFSQLSRYANKQATTKLPRYTQSVAWLHSVHLLCTRQSVNGAYRDHYTNNLNKLSYGKNKRNENVS</sequence>
<gene>
    <name evidence="1" type="ORF">DXD46_19730</name>
</gene>
<organism evidence="1 2">
    <name type="scientific">Phocaeicola vulgatus</name>
    <name type="common">Bacteroides vulgatus</name>
    <dbReference type="NCBI Taxonomy" id="821"/>
    <lineage>
        <taxon>Bacteria</taxon>
        <taxon>Pseudomonadati</taxon>
        <taxon>Bacteroidota</taxon>
        <taxon>Bacteroidia</taxon>
        <taxon>Bacteroidales</taxon>
        <taxon>Bacteroidaceae</taxon>
        <taxon>Phocaeicola</taxon>
    </lineage>
</organism>